<gene>
    <name evidence="1" type="ORF">G6048_44750</name>
</gene>
<keyword evidence="1" id="KW-0723">Serine/threonine-protein kinase</keyword>
<dbReference type="GO" id="GO:0004674">
    <property type="term" value="F:protein serine/threonine kinase activity"/>
    <property type="evidence" value="ECO:0007669"/>
    <property type="project" value="UniProtKB-KW"/>
</dbReference>
<name>A0ABX0E3V4_9ACTN</name>
<organism evidence="1 2">
    <name type="scientific">Streptomyces ureilyticus</name>
    <dbReference type="NCBI Taxonomy" id="1775131"/>
    <lineage>
        <taxon>Bacteria</taxon>
        <taxon>Bacillati</taxon>
        <taxon>Actinomycetota</taxon>
        <taxon>Actinomycetes</taxon>
        <taxon>Kitasatosporales</taxon>
        <taxon>Streptomycetaceae</taxon>
        <taxon>Streptomyces</taxon>
    </lineage>
</organism>
<sequence length="116" mass="12639">PPAAPNKGDRWIAQLFSEPVSAGTAARDQRLAKIRQTVPEAVYVRSDNFASLRPGFWVIYAPGPFANGRAALNFCRDRGRTSANTCMGRYLSKNAADFALQCRPPAADPTGRCTRP</sequence>
<comment type="caution">
    <text evidence="1">The sequence shown here is derived from an EMBL/GenBank/DDBJ whole genome shotgun (WGS) entry which is preliminary data.</text>
</comment>
<proteinExistence type="predicted"/>
<reference evidence="1 2" key="1">
    <citation type="submission" date="2020-02" db="EMBL/GenBank/DDBJ databases">
        <title>Whole-genome analyses of novel actinobacteria.</title>
        <authorList>
            <person name="Sahin N."/>
            <person name="Tokatli A."/>
        </authorList>
    </citation>
    <scope>NUCLEOTIDE SEQUENCE [LARGE SCALE GENOMIC DNA]</scope>
    <source>
        <strain evidence="1 2">YC419</strain>
    </source>
</reference>
<keyword evidence="2" id="KW-1185">Reference proteome</keyword>
<dbReference type="EMBL" id="JAAKZX010000308">
    <property type="protein sequence ID" value="NGO48897.1"/>
    <property type="molecule type" value="Genomic_DNA"/>
</dbReference>
<keyword evidence="1" id="KW-0808">Transferase</keyword>
<feature type="non-terminal residue" evidence="1">
    <location>
        <position position="1"/>
    </location>
</feature>
<evidence type="ECO:0000313" key="2">
    <source>
        <dbReference type="Proteomes" id="UP001518140"/>
    </source>
</evidence>
<keyword evidence="1" id="KW-0418">Kinase</keyword>
<evidence type="ECO:0000313" key="1">
    <source>
        <dbReference type="EMBL" id="NGO48897.1"/>
    </source>
</evidence>
<protein>
    <submittedName>
        <fullName evidence="1">Serine/threonine protein kinase</fullName>
    </submittedName>
</protein>
<accession>A0ABX0E3V4</accession>
<dbReference type="Proteomes" id="UP001518140">
    <property type="component" value="Unassembled WGS sequence"/>
</dbReference>